<sequence>MDVAYNQHASAARRKNRSATSLNHLSLAPLTSKMPLQEDTDTEDPDPVPATPSYLQGKSAPTTPRLLSRSPGRSRGTSTARLSKSKSATHLPHSPAGKPHRHAISPTSKRRNHDVEFRNDSDWLLRAGALISIETRESKGQAWLVSRASSTSLTAQRDDDEEAFEHVLERTTSRGESVLSSRRQSVIGLHDDGDHVSSPPYSRYGSRSHSRVGSRSQVMTPLEGRAVDGYFPAHAGEEDDSGFAGPDFVNLDEALEAGEEFDTTVEDEAYVRRLVKKGNGGMGTWFGSVLGVQLFSVEENSEESDADETEGEADDSEGRQPSRTPSVRRFEGITTSVEEQVPPPNEDEGGWRDAAWLLTVASKVLL</sequence>
<evidence type="ECO:0000313" key="3">
    <source>
        <dbReference type="Proteomes" id="UP001239445"/>
    </source>
</evidence>
<protein>
    <submittedName>
        <fullName evidence="2">Uncharacterized protein</fullName>
    </submittedName>
</protein>
<feature type="compositionally biased region" description="Low complexity" evidence="1">
    <location>
        <begin position="196"/>
        <end position="205"/>
    </location>
</feature>
<name>A0AAJ0B442_9PEZI</name>
<feature type="compositionally biased region" description="Polar residues" evidence="1">
    <location>
        <begin position="79"/>
        <end position="88"/>
    </location>
</feature>
<reference evidence="2" key="1">
    <citation type="submission" date="2023-06" db="EMBL/GenBank/DDBJ databases">
        <title>Genome-scale phylogeny and comparative genomics of the fungal order Sordariales.</title>
        <authorList>
            <consortium name="Lawrence Berkeley National Laboratory"/>
            <person name="Hensen N."/>
            <person name="Bonometti L."/>
            <person name="Westerberg I."/>
            <person name="Brannstrom I.O."/>
            <person name="Guillou S."/>
            <person name="Cros-Aarteil S."/>
            <person name="Calhoun S."/>
            <person name="Haridas S."/>
            <person name="Kuo A."/>
            <person name="Mondo S."/>
            <person name="Pangilinan J."/>
            <person name="Riley R."/>
            <person name="Labutti K."/>
            <person name="Andreopoulos B."/>
            <person name="Lipzen A."/>
            <person name="Chen C."/>
            <person name="Yanf M."/>
            <person name="Daum C."/>
            <person name="Ng V."/>
            <person name="Clum A."/>
            <person name="Steindorff A."/>
            <person name="Ohm R."/>
            <person name="Martin F."/>
            <person name="Silar P."/>
            <person name="Natvig D."/>
            <person name="Lalanne C."/>
            <person name="Gautier V."/>
            <person name="Ament-Velasquez S.L."/>
            <person name="Kruys A."/>
            <person name="Hutchinson M.I."/>
            <person name="Powell A.J."/>
            <person name="Barry K."/>
            <person name="Miller A.N."/>
            <person name="Grigoriev I.V."/>
            <person name="Debuchy R."/>
            <person name="Gladieux P."/>
            <person name="Thoren M.H."/>
            <person name="Johannesson H."/>
        </authorList>
    </citation>
    <scope>NUCLEOTIDE SEQUENCE</scope>
    <source>
        <strain evidence="2">PSN4</strain>
    </source>
</reference>
<evidence type="ECO:0000313" key="2">
    <source>
        <dbReference type="EMBL" id="KAK1750033.1"/>
    </source>
</evidence>
<keyword evidence="3" id="KW-1185">Reference proteome</keyword>
<dbReference type="EMBL" id="MU839850">
    <property type="protein sequence ID" value="KAK1750033.1"/>
    <property type="molecule type" value="Genomic_DNA"/>
</dbReference>
<proteinExistence type="predicted"/>
<organism evidence="2 3">
    <name type="scientific">Echria macrotheca</name>
    <dbReference type="NCBI Taxonomy" id="438768"/>
    <lineage>
        <taxon>Eukaryota</taxon>
        <taxon>Fungi</taxon>
        <taxon>Dikarya</taxon>
        <taxon>Ascomycota</taxon>
        <taxon>Pezizomycotina</taxon>
        <taxon>Sordariomycetes</taxon>
        <taxon>Sordariomycetidae</taxon>
        <taxon>Sordariales</taxon>
        <taxon>Schizotheciaceae</taxon>
        <taxon>Echria</taxon>
    </lineage>
</organism>
<dbReference type="Pfam" id="PF13136">
    <property type="entry name" value="DUF3984"/>
    <property type="match status" value="1"/>
</dbReference>
<dbReference type="InterPro" id="IPR025040">
    <property type="entry name" value="DUF3984"/>
</dbReference>
<feature type="compositionally biased region" description="Polar residues" evidence="1">
    <location>
        <begin position="53"/>
        <end position="62"/>
    </location>
</feature>
<feature type="region of interest" description="Disordered" evidence="1">
    <location>
        <begin position="1"/>
        <end position="113"/>
    </location>
</feature>
<feature type="compositionally biased region" description="Low complexity" evidence="1">
    <location>
        <begin position="63"/>
        <end position="78"/>
    </location>
</feature>
<feature type="region of interest" description="Disordered" evidence="1">
    <location>
        <begin position="189"/>
        <end position="216"/>
    </location>
</feature>
<gene>
    <name evidence="2" type="ORF">QBC47DRAFT_128911</name>
</gene>
<evidence type="ECO:0000256" key="1">
    <source>
        <dbReference type="SAM" id="MobiDB-lite"/>
    </source>
</evidence>
<accession>A0AAJ0B442</accession>
<feature type="compositionally biased region" description="Basic residues" evidence="1">
    <location>
        <begin position="98"/>
        <end position="112"/>
    </location>
</feature>
<dbReference type="Proteomes" id="UP001239445">
    <property type="component" value="Unassembled WGS sequence"/>
</dbReference>
<feature type="region of interest" description="Disordered" evidence="1">
    <location>
        <begin position="298"/>
        <end position="353"/>
    </location>
</feature>
<dbReference type="AlphaFoldDB" id="A0AAJ0B442"/>
<feature type="compositionally biased region" description="Acidic residues" evidence="1">
    <location>
        <begin position="299"/>
        <end position="315"/>
    </location>
</feature>
<comment type="caution">
    <text evidence="2">The sequence shown here is derived from an EMBL/GenBank/DDBJ whole genome shotgun (WGS) entry which is preliminary data.</text>
</comment>